<sequence>MSLRAAFSFTRVDIFNACAGTGASLNDLHDLVDVIIDRFEEHHRVARSTAAAFKSRACSLTPSSAQIGPSPLVTVPAFPCSPRPWILPLPPPIDHVVYCRALSLQNASTPR</sequence>
<reference evidence="1 2" key="1">
    <citation type="journal article" date="2020" name="ISME J.">
        <title>Uncovering the hidden diversity of litter-decomposition mechanisms in mushroom-forming fungi.</title>
        <authorList>
            <person name="Floudas D."/>
            <person name="Bentzer J."/>
            <person name="Ahren D."/>
            <person name="Johansson T."/>
            <person name="Persson P."/>
            <person name="Tunlid A."/>
        </authorList>
    </citation>
    <scope>NUCLEOTIDE SEQUENCE [LARGE SCALE GENOMIC DNA]</scope>
    <source>
        <strain evidence="1 2">CBS 101986</strain>
    </source>
</reference>
<dbReference type="EMBL" id="JAACJJ010000002">
    <property type="protein sequence ID" value="KAF5329705.1"/>
    <property type="molecule type" value="Genomic_DNA"/>
</dbReference>
<protein>
    <submittedName>
        <fullName evidence="1">Uncharacterized protein</fullName>
    </submittedName>
</protein>
<accession>A0A8H5BUA6</accession>
<dbReference type="AlphaFoldDB" id="A0A8H5BUA6"/>
<keyword evidence="2" id="KW-1185">Reference proteome</keyword>
<name>A0A8H5BUA6_9AGAR</name>
<comment type="caution">
    <text evidence="1">The sequence shown here is derived from an EMBL/GenBank/DDBJ whole genome shotgun (WGS) entry which is preliminary data.</text>
</comment>
<gene>
    <name evidence="1" type="ORF">D9619_008965</name>
</gene>
<proteinExistence type="predicted"/>
<dbReference type="Proteomes" id="UP000567179">
    <property type="component" value="Unassembled WGS sequence"/>
</dbReference>
<evidence type="ECO:0000313" key="1">
    <source>
        <dbReference type="EMBL" id="KAF5329705.1"/>
    </source>
</evidence>
<organism evidence="1 2">
    <name type="scientific">Psilocybe cf. subviscida</name>
    <dbReference type="NCBI Taxonomy" id="2480587"/>
    <lineage>
        <taxon>Eukaryota</taxon>
        <taxon>Fungi</taxon>
        <taxon>Dikarya</taxon>
        <taxon>Basidiomycota</taxon>
        <taxon>Agaricomycotina</taxon>
        <taxon>Agaricomycetes</taxon>
        <taxon>Agaricomycetidae</taxon>
        <taxon>Agaricales</taxon>
        <taxon>Agaricineae</taxon>
        <taxon>Strophariaceae</taxon>
        <taxon>Psilocybe</taxon>
    </lineage>
</organism>
<evidence type="ECO:0000313" key="2">
    <source>
        <dbReference type="Proteomes" id="UP000567179"/>
    </source>
</evidence>